<reference evidence="3" key="1">
    <citation type="journal article" date="2020" name="Stud. Mycol.">
        <title>101 Dothideomycetes genomes: a test case for predicting lifestyles and emergence of pathogens.</title>
        <authorList>
            <person name="Haridas S."/>
            <person name="Albert R."/>
            <person name="Binder M."/>
            <person name="Bloem J."/>
            <person name="Labutti K."/>
            <person name="Salamov A."/>
            <person name="Andreopoulos B."/>
            <person name="Baker S."/>
            <person name="Barry K."/>
            <person name="Bills G."/>
            <person name="Bluhm B."/>
            <person name="Cannon C."/>
            <person name="Castanera R."/>
            <person name="Culley D."/>
            <person name="Daum C."/>
            <person name="Ezra D."/>
            <person name="Gonzalez J."/>
            <person name="Henrissat B."/>
            <person name="Kuo A."/>
            <person name="Liang C."/>
            <person name="Lipzen A."/>
            <person name="Lutzoni F."/>
            <person name="Magnuson J."/>
            <person name="Mondo S."/>
            <person name="Nolan M."/>
            <person name="Ohm R."/>
            <person name="Pangilinan J."/>
            <person name="Park H.-J."/>
            <person name="Ramirez L."/>
            <person name="Alfaro M."/>
            <person name="Sun H."/>
            <person name="Tritt A."/>
            <person name="Yoshinaga Y."/>
            <person name="Zwiers L.-H."/>
            <person name="Turgeon B."/>
            <person name="Goodwin S."/>
            <person name="Spatafora J."/>
            <person name="Crous P."/>
            <person name="Grigoriev I."/>
        </authorList>
    </citation>
    <scope>NUCLEOTIDE SEQUENCE</scope>
    <source>
        <strain evidence="3">CBS 260.36</strain>
    </source>
</reference>
<evidence type="ECO:0000313" key="4">
    <source>
        <dbReference type="Proteomes" id="UP000799439"/>
    </source>
</evidence>
<organism evidence="3 4">
    <name type="scientific">Myriangium duriaei CBS 260.36</name>
    <dbReference type="NCBI Taxonomy" id="1168546"/>
    <lineage>
        <taxon>Eukaryota</taxon>
        <taxon>Fungi</taxon>
        <taxon>Dikarya</taxon>
        <taxon>Ascomycota</taxon>
        <taxon>Pezizomycotina</taxon>
        <taxon>Dothideomycetes</taxon>
        <taxon>Dothideomycetidae</taxon>
        <taxon>Myriangiales</taxon>
        <taxon>Myriangiaceae</taxon>
        <taxon>Myriangium</taxon>
    </lineage>
</organism>
<gene>
    <name evidence="3" type="ORF">K461DRAFT_233067</name>
</gene>
<evidence type="ECO:0000313" key="3">
    <source>
        <dbReference type="EMBL" id="KAF2148507.1"/>
    </source>
</evidence>
<comment type="caution">
    <text evidence="3">The sequence shown here is derived from an EMBL/GenBank/DDBJ whole genome shotgun (WGS) entry which is preliminary data.</text>
</comment>
<proteinExistence type="predicted"/>
<sequence>MPKLNLSLWLGILLSSSPSSQQQQPVNDPALHITNPAGRAALLWTSIGVAVVTSLLQGMITTVVQISEDQDLWTFRFRIARFEHWWWTNVSTLLSISFALIIITFLAGNNQDALGVLALSTATTIAIVRYAVPAWRNRIYIENRWRAWTGPSRTSIRGVYRDLCGDSAQWIRLYNAHPEKRVLTAPSDDWGLAVRPPRGLSHDPTAILDKFSEDMSGLTYTRLDARVYDDGTGDDANVSLLWGEQEGFRRRVSRAVLAMPKGLLHSRPITVDGYNGEGLCLAFGIFGRNKGLRPHTLMFDVDDKWKTQRGIIRNRPETTVRAILENSSSWAPRPSKVMRSYYAHAVEEQYGGLPPPFMAAVTEVALIMLDIRQRPLRMWLDGNMEQQSMDVNHWLTGRSGRSPARATPPQLYALYRASYVSMIISRNYMPPSGVITEGLYAARRIVRPDLTCFALLYLAEHAVVRDVTTGQWIQGPGIARPEWWDNVWVESRLHQEHESMKAGWREPAAWLLGLKEFPPELEYIRFPQWPHITYLPEN</sequence>
<feature type="transmembrane region" description="Helical" evidence="1">
    <location>
        <begin position="85"/>
        <end position="107"/>
    </location>
</feature>
<dbReference type="EMBL" id="ML996093">
    <property type="protein sequence ID" value="KAF2148507.1"/>
    <property type="molecule type" value="Genomic_DNA"/>
</dbReference>
<keyword evidence="1" id="KW-0812">Transmembrane</keyword>
<evidence type="ECO:0000256" key="1">
    <source>
        <dbReference type="SAM" id="Phobius"/>
    </source>
</evidence>
<name>A0A9P4IR34_9PEZI</name>
<accession>A0A9P4IR34</accession>
<protein>
    <submittedName>
        <fullName evidence="3">Uncharacterized protein</fullName>
    </submittedName>
</protein>
<keyword evidence="1" id="KW-0472">Membrane</keyword>
<dbReference type="Proteomes" id="UP000799439">
    <property type="component" value="Unassembled WGS sequence"/>
</dbReference>
<feature type="transmembrane region" description="Helical" evidence="1">
    <location>
        <begin position="41"/>
        <end position="64"/>
    </location>
</feature>
<dbReference type="OrthoDB" id="2434664at2759"/>
<dbReference type="AlphaFoldDB" id="A0A9P4IR34"/>
<keyword evidence="2" id="KW-0732">Signal</keyword>
<feature type="signal peptide" evidence="2">
    <location>
        <begin position="1"/>
        <end position="22"/>
    </location>
</feature>
<feature type="chain" id="PRO_5040488060" evidence="2">
    <location>
        <begin position="23"/>
        <end position="538"/>
    </location>
</feature>
<keyword evidence="4" id="KW-1185">Reference proteome</keyword>
<keyword evidence="1" id="KW-1133">Transmembrane helix</keyword>
<evidence type="ECO:0000256" key="2">
    <source>
        <dbReference type="SAM" id="SignalP"/>
    </source>
</evidence>
<feature type="transmembrane region" description="Helical" evidence="1">
    <location>
        <begin position="113"/>
        <end position="132"/>
    </location>
</feature>